<feature type="compositionally biased region" description="Basic and acidic residues" evidence="2">
    <location>
        <begin position="13"/>
        <end position="25"/>
    </location>
</feature>
<evidence type="ECO:0008006" key="5">
    <source>
        <dbReference type="Google" id="ProtNLM"/>
    </source>
</evidence>
<accession>A0AA38R2N5</accession>
<feature type="coiled-coil region" evidence="1">
    <location>
        <begin position="30"/>
        <end position="71"/>
    </location>
</feature>
<keyword evidence="4" id="KW-1185">Reference proteome</keyword>
<dbReference type="EMBL" id="JANBVO010000048">
    <property type="protein sequence ID" value="KAJ9133700.1"/>
    <property type="molecule type" value="Genomic_DNA"/>
</dbReference>
<dbReference type="GO" id="GO:0003700">
    <property type="term" value="F:DNA-binding transcription factor activity"/>
    <property type="evidence" value="ECO:0007669"/>
    <property type="project" value="InterPro"/>
</dbReference>
<evidence type="ECO:0000313" key="3">
    <source>
        <dbReference type="EMBL" id="KAJ9133700.1"/>
    </source>
</evidence>
<gene>
    <name evidence="3" type="ORF">NKR23_g10619</name>
</gene>
<proteinExistence type="predicted"/>
<feature type="region of interest" description="Disordered" evidence="2">
    <location>
        <begin position="96"/>
        <end position="128"/>
    </location>
</feature>
<evidence type="ECO:0000256" key="2">
    <source>
        <dbReference type="SAM" id="MobiDB-lite"/>
    </source>
</evidence>
<dbReference type="CDD" id="cd14688">
    <property type="entry name" value="bZIP_YAP"/>
    <property type="match status" value="1"/>
</dbReference>
<sequence>MEFSGMTRKWSSRPKECRATRVRENQRRHRARTKAYIADMERQLAQTRAQLDEALAQNAELTSELQTLRASSAGKAVANPSKEVVVGQPVMMSLGLSEGYSDTGPPISPPNPPSATRGGERPPSPPILPLELNGAYTSFRTLTPLRPAALQAVSSAGPISTPWSEESCPWSPTKTPGHEQSSKTCRAGVCSASSCLAPVIPTTTSSGDDADLALLRSDCPHLPAPALGESTIPCAAAYHIIKQQNYNRLDLSVMGGFLAPGFRRATVQGDGCRVETSRVFSVIDAISS</sequence>
<dbReference type="Gene3D" id="1.20.5.170">
    <property type="match status" value="1"/>
</dbReference>
<evidence type="ECO:0000313" key="4">
    <source>
        <dbReference type="Proteomes" id="UP001174694"/>
    </source>
</evidence>
<comment type="caution">
    <text evidence="3">The sequence shown here is derived from an EMBL/GenBank/DDBJ whole genome shotgun (WGS) entry which is preliminary data.</text>
</comment>
<protein>
    <recommendedName>
        <fullName evidence="5">BZIP domain-containing protein</fullName>
    </recommendedName>
</protein>
<name>A0AA38R2N5_9PEZI</name>
<dbReference type="Proteomes" id="UP001174694">
    <property type="component" value="Unassembled WGS sequence"/>
</dbReference>
<dbReference type="InterPro" id="IPR046347">
    <property type="entry name" value="bZIP_sf"/>
</dbReference>
<dbReference type="PANTHER" id="PTHR42070">
    <property type="entry name" value="FILAMENT ASSOCIATED PROTEIN, PUTATIVE (AFU_ORTHOLOGUE AFUA_8G06630)-RELATED"/>
    <property type="match status" value="1"/>
</dbReference>
<organism evidence="3 4">
    <name type="scientific">Pleurostoma richardsiae</name>
    <dbReference type="NCBI Taxonomy" id="41990"/>
    <lineage>
        <taxon>Eukaryota</taxon>
        <taxon>Fungi</taxon>
        <taxon>Dikarya</taxon>
        <taxon>Ascomycota</taxon>
        <taxon>Pezizomycotina</taxon>
        <taxon>Sordariomycetes</taxon>
        <taxon>Sordariomycetidae</taxon>
        <taxon>Calosphaeriales</taxon>
        <taxon>Pleurostomataceae</taxon>
        <taxon>Pleurostoma</taxon>
    </lineage>
</organism>
<reference evidence="3" key="1">
    <citation type="submission" date="2022-07" db="EMBL/GenBank/DDBJ databases">
        <title>Fungi with potential for degradation of polypropylene.</title>
        <authorList>
            <person name="Gostincar C."/>
        </authorList>
    </citation>
    <scope>NUCLEOTIDE SEQUENCE</scope>
    <source>
        <strain evidence="3">EXF-13308</strain>
    </source>
</reference>
<feature type="region of interest" description="Disordered" evidence="2">
    <location>
        <begin position="1"/>
        <end position="30"/>
    </location>
</feature>
<dbReference type="SUPFAM" id="SSF57959">
    <property type="entry name" value="Leucine zipper domain"/>
    <property type="match status" value="1"/>
</dbReference>
<dbReference type="AlphaFoldDB" id="A0AA38R2N5"/>
<keyword evidence="1" id="KW-0175">Coiled coil</keyword>
<evidence type="ECO:0000256" key="1">
    <source>
        <dbReference type="SAM" id="Coils"/>
    </source>
</evidence>
<dbReference type="PANTHER" id="PTHR42070:SF1">
    <property type="entry name" value="FILAMENT ASSOCIATED PROTEIN, PUTATIVE (AFU_ORTHOLOGUE AFUA_8G06630)-RELATED"/>
    <property type="match status" value="1"/>
</dbReference>